<comment type="caution">
    <text evidence="2">The sequence shown here is derived from an EMBL/GenBank/DDBJ whole genome shotgun (WGS) entry which is preliminary data.</text>
</comment>
<feature type="compositionally biased region" description="Basic and acidic residues" evidence="1">
    <location>
        <begin position="270"/>
        <end position="286"/>
    </location>
</feature>
<accession>A0A438NGS3</accession>
<dbReference type="EMBL" id="NAJM01000003">
    <property type="protein sequence ID" value="RVX74917.1"/>
    <property type="molecule type" value="Genomic_DNA"/>
</dbReference>
<feature type="compositionally biased region" description="Polar residues" evidence="1">
    <location>
        <begin position="840"/>
        <end position="851"/>
    </location>
</feature>
<feature type="compositionally biased region" description="Polar residues" evidence="1">
    <location>
        <begin position="357"/>
        <end position="371"/>
    </location>
</feature>
<evidence type="ECO:0000313" key="3">
    <source>
        <dbReference type="Proteomes" id="UP000288859"/>
    </source>
</evidence>
<feature type="compositionally biased region" description="Low complexity" evidence="1">
    <location>
        <begin position="256"/>
        <end position="265"/>
    </location>
</feature>
<feature type="compositionally biased region" description="Polar residues" evidence="1">
    <location>
        <begin position="708"/>
        <end position="717"/>
    </location>
</feature>
<feature type="compositionally biased region" description="Polar residues" evidence="1">
    <location>
        <begin position="123"/>
        <end position="136"/>
    </location>
</feature>
<sequence length="1077" mass="116361">MTDQSAFCDTAGLLDRHNAGRPHGIRFQTHPSHHYPSHESASGSGSALTPRIRDKTPVWFKSSPLVMALTRPDKSVPWMSSATRRLGLRKLGLKKSEISSSPKPDDRSASNQPETIFPPGINPFNSANGSFSSGHSPQDKPLPSLPVVDFDDDTSPVRRSLIDCIERPLRRSISPREGGPSYEEDWPTMSAIPIRSGNPKHATSATKPSLSESLMNGMRDLNLDEDKRSITLASDVDTPNTSKRDHGVTAGPPTASSSVSRSLSSGQLPKPRDSMVKSLSRRREPPVVRQTKTSSIRLGIGKKSWSSTEKSKQETGDTQVPQILQDSVSPTPDNDATHLRTQSRGRYGVTPRGSPYAMTSRSHPIQGQTSSSEEHNSPSRISSGETDKRSVNTSMDQARRKSSIPLPARLAQQPSKVAKQHTTTSARNSSNDFPAALEADEYDRQKYSPESSFLLSQPSMAELAGSEVPGSRADIVKHQSEKLSAKEMLSSPLPEDLSGFDSDGPLASTRGYDEHGGFRIKKLRNTSKDGPILRITDSASNILLGDDQVSPPSDGQGSLIDESDSRELVKETSNYIASRRLSITRDSKETSPIMIKSYDDEETQQLIPDSAWQSNTSDSRFSTTSSSGTIKKTPDHGDHVKEEAGHDGGPEKGRASTERRSDTYNHGDWPGKDFAQFKQPSTTFPALPNEPSSVAEVKEGTELDQPPLTASSASRRSTIVKRSAPSKEISPFLYQNPNDGQPNQEQYLNDYVSHTAASNATGSSRSKVNFPPRSSSRKPKPPPIIVSAPGTSKSKSVAIKAAERAHAIPAESLGQPKNVKTFSQSISPGIANKPRVASKPQYSPSSTNKVMSNIRGLFHKRSIDSAPDRTGLSLRRGPSIPDSRNQVPGNGSRKVILTDMSRDQANANANARIVGNLVIPPSNGETQSDGQKSMRSKFRIPFASPVTPFTAGITTADVGSTRSTPTMPQALSSPSNHDSVTTPSLHSATSLTHHLLSMARVETVLSRKERMIDLSKAMVEVVGAARDAEKAMEQAKVEAARAEMAHLRVLSAVSCLEGMVRDIVAGSVAQDGAKNHK</sequence>
<dbReference type="AlphaFoldDB" id="A0A438NGS3"/>
<feature type="compositionally biased region" description="Polar residues" evidence="1">
    <location>
        <begin position="957"/>
        <end position="980"/>
    </location>
</feature>
<feature type="region of interest" description="Disordered" evidence="1">
    <location>
        <begin position="953"/>
        <end position="985"/>
    </location>
</feature>
<feature type="compositionally biased region" description="Polar residues" evidence="1">
    <location>
        <begin position="733"/>
        <end position="747"/>
    </location>
</feature>
<feature type="region of interest" description="Disordered" evidence="1">
    <location>
        <begin position="14"/>
        <end position="50"/>
    </location>
</feature>
<feature type="compositionally biased region" description="Basic and acidic residues" evidence="1">
    <location>
        <begin position="632"/>
        <end position="671"/>
    </location>
</feature>
<feature type="region of interest" description="Disordered" evidence="1">
    <location>
        <begin position="171"/>
        <end position="453"/>
    </location>
</feature>
<gene>
    <name evidence="2" type="ORF">B0A52_01194</name>
</gene>
<feature type="region of interest" description="Disordered" evidence="1">
    <location>
        <begin position="819"/>
        <end position="891"/>
    </location>
</feature>
<organism evidence="2 3">
    <name type="scientific">Exophiala mesophila</name>
    <name type="common">Black yeast-like fungus</name>
    <dbReference type="NCBI Taxonomy" id="212818"/>
    <lineage>
        <taxon>Eukaryota</taxon>
        <taxon>Fungi</taxon>
        <taxon>Dikarya</taxon>
        <taxon>Ascomycota</taxon>
        <taxon>Pezizomycotina</taxon>
        <taxon>Eurotiomycetes</taxon>
        <taxon>Chaetothyriomycetidae</taxon>
        <taxon>Chaetothyriales</taxon>
        <taxon>Herpotrichiellaceae</taxon>
        <taxon>Exophiala</taxon>
    </lineage>
</organism>
<reference evidence="2 3" key="1">
    <citation type="submission" date="2017-03" db="EMBL/GenBank/DDBJ databases">
        <title>Genomes of endolithic fungi from Antarctica.</title>
        <authorList>
            <person name="Coleine C."/>
            <person name="Masonjones S."/>
            <person name="Stajich J.E."/>
        </authorList>
    </citation>
    <scope>NUCLEOTIDE SEQUENCE [LARGE SCALE GENOMIC DNA]</scope>
    <source>
        <strain evidence="2 3">CCFEE 6314</strain>
    </source>
</reference>
<protein>
    <submittedName>
        <fullName evidence="2">Uncharacterized protein</fullName>
    </submittedName>
</protein>
<feature type="compositionally biased region" description="Polar residues" evidence="1">
    <location>
        <begin position="604"/>
        <end position="613"/>
    </location>
</feature>
<proteinExistence type="predicted"/>
<evidence type="ECO:0000256" key="1">
    <source>
        <dbReference type="SAM" id="MobiDB-lite"/>
    </source>
</evidence>
<dbReference type="Proteomes" id="UP000288859">
    <property type="component" value="Unassembled WGS sequence"/>
</dbReference>
<feature type="region of interest" description="Disordered" evidence="1">
    <location>
        <begin position="494"/>
        <end position="518"/>
    </location>
</feature>
<feature type="region of interest" description="Disordered" evidence="1">
    <location>
        <begin position="583"/>
        <end position="796"/>
    </location>
</feature>
<feature type="region of interest" description="Disordered" evidence="1">
    <location>
        <begin position="93"/>
        <end position="153"/>
    </location>
</feature>
<feature type="compositionally biased region" description="Low complexity" evidence="1">
    <location>
        <begin position="614"/>
        <end position="631"/>
    </location>
</feature>
<name>A0A438NGS3_EXOME</name>
<feature type="compositionally biased region" description="Polar residues" evidence="1">
    <location>
        <begin position="412"/>
        <end position="432"/>
    </location>
</feature>
<feature type="compositionally biased region" description="Polar residues" evidence="1">
    <location>
        <begin position="201"/>
        <end position="214"/>
    </location>
</feature>
<feature type="region of interest" description="Disordered" evidence="1">
    <location>
        <begin position="539"/>
        <end position="569"/>
    </location>
</feature>
<feature type="compositionally biased region" description="Polar residues" evidence="1">
    <location>
        <begin position="755"/>
        <end position="767"/>
    </location>
</feature>
<feature type="compositionally biased region" description="Polar residues" evidence="1">
    <location>
        <begin position="316"/>
        <end position="344"/>
    </location>
</feature>
<evidence type="ECO:0000313" key="2">
    <source>
        <dbReference type="EMBL" id="RVX74917.1"/>
    </source>
</evidence>
<dbReference type="OrthoDB" id="5407305at2759"/>